<feature type="transmembrane region" description="Helical" evidence="3">
    <location>
        <begin position="21"/>
        <end position="38"/>
    </location>
</feature>
<dbReference type="InterPro" id="IPR036298">
    <property type="entry name" value="Chalcone_isomerase_sf"/>
</dbReference>
<sequence length="932" mass="105216">MAMLAASARSDVQTGSFGKRAVLLATFTVAASVALLFLRRPFTGKPPHVELPKAAPGRRKEDDEEPSEETFWQLLPELLRAARGLPQSHELVAELVEMLENTQDWKKIFPHSNFGGLFPEDLGTLFPWEAFFLGTQRDYLMKEELVAGVHGVEARYPFLDRMVVQEFLWLSSEVKNAKYKAPVHDWLARFSYPFRSGEKVGFNAMHNVRWQEDQSLVYTSFAKPDPKDQKAGSTGDAQGERSRSEAHELLLKGKEEALAKREADISQREAELERSWRDVEALQSSYQQLRAQAQELVQQIGAQSEAALRMAALRLAPMQQVAKRPFQPWKSPVAALESGEADPALHFDAGHPKWSGVEVLTCVSGGRFVKVMDFPVFHIFRASTPLPVHNVCENHEWDGMHMRLRFYQEFLEKYLASSTGGRQRLFIVSDGMDVIFNDLRQLIDADLSLKDIRPVEAVAQIIIQRYEALVGDSESLEVVFSSERLCGWGGGHICSEEDDAQYPQGSTDSKYLNAGGYIGPASALVRIITWVLDLAAEVKKGAFPDLRRKTTAEDAIAGETDQLFFKMYFWEHRESVTLDYHQSIFGNFVEVENVACRDGWRPRCANQPCCTVSDSFKRFHDVFYGNYVIQGCSLWRRNHLPITWHGNGAGKWLWLLSLEELSRSCPFLANLTVQRYPVQPILDLFDQFDTARADRQNVMRCHCSQDQWEIMKLSGASASKSSSAPSPTLLRPLWSSGTLAASPTGALVQVDSAMDEQVFQDLEVGGFRFPGCKVVGSQRLGVHGRSHCRYYGLQVCAAVLYLPEGAEQALTGKDVMDSNVLKTLELRYCRHFPGDQFRFVTRWALSRNGYLPDEAVEAGLKHFNPLYRDVQPGDCYTLTYDPHTPAGRVTLQLNGVELGSVEGRRFSEALFSVWFGQRPFMDHLKQELLQRQ</sequence>
<organism evidence="6 7">
    <name type="scientific">Symbiodinium microadriaticum</name>
    <name type="common">Dinoflagellate</name>
    <name type="synonym">Zooxanthella microadriatica</name>
    <dbReference type="NCBI Taxonomy" id="2951"/>
    <lineage>
        <taxon>Eukaryota</taxon>
        <taxon>Sar</taxon>
        <taxon>Alveolata</taxon>
        <taxon>Dinophyceae</taxon>
        <taxon>Suessiales</taxon>
        <taxon>Symbiodiniaceae</taxon>
        <taxon>Symbiodinium</taxon>
    </lineage>
</organism>
<gene>
    <name evidence="6" type="ORF">AK812_SmicGene31129</name>
</gene>
<keyword evidence="3" id="KW-0812">Transmembrane</keyword>
<proteinExistence type="predicted"/>
<dbReference type="AlphaFoldDB" id="A0A1Q9CXH5"/>
<feature type="domain" description="PLOD1-3-like GT" evidence="5">
    <location>
        <begin position="460"/>
        <end position="529"/>
    </location>
</feature>
<dbReference type="SUPFAM" id="SSF54626">
    <property type="entry name" value="Chalcone isomerase"/>
    <property type="match status" value="1"/>
</dbReference>
<name>A0A1Q9CXH5_SYMMI</name>
<dbReference type="InterPro" id="IPR057589">
    <property type="entry name" value="GT_PLOD"/>
</dbReference>
<dbReference type="InterPro" id="IPR016087">
    <property type="entry name" value="Chalcone_isomerase"/>
</dbReference>
<keyword evidence="7" id="KW-1185">Reference proteome</keyword>
<reference evidence="6 7" key="1">
    <citation type="submission" date="2016-02" db="EMBL/GenBank/DDBJ databases">
        <title>Genome analysis of coral dinoflagellate symbionts highlights evolutionary adaptations to a symbiotic lifestyle.</title>
        <authorList>
            <person name="Aranda M."/>
            <person name="Li Y."/>
            <person name="Liew Y.J."/>
            <person name="Baumgarten S."/>
            <person name="Simakov O."/>
            <person name="Wilson M."/>
            <person name="Piel J."/>
            <person name="Ashoor H."/>
            <person name="Bougouffa S."/>
            <person name="Bajic V.B."/>
            <person name="Ryu T."/>
            <person name="Ravasi T."/>
            <person name="Bayer T."/>
            <person name="Micklem G."/>
            <person name="Kim H."/>
            <person name="Bhak J."/>
            <person name="Lajeunesse T.C."/>
            <person name="Voolstra C.R."/>
        </authorList>
    </citation>
    <scope>NUCLEOTIDE SEQUENCE [LARGE SCALE GENOMIC DNA]</scope>
    <source>
        <strain evidence="6 7">CCMP2467</strain>
    </source>
</reference>
<evidence type="ECO:0000256" key="2">
    <source>
        <dbReference type="SAM" id="MobiDB-lite"/>
    </source>
</evidence>
<dbReference type="Pfam" id="PF25342">
    <property type="entry name" value="GT_PLOD"/>
    <property type="match status" value="1"/>
</dbReference>
<feature type="domain" description="Chalcone isomerase" evidence="4">
    <location>
        <begin position="763"/>
        <end position="929"/>
    </location>
</feature>
<evidence type="ECO:0000313" key="6">
    <source>
        <dbReference type="EMBL" id="OLP87636.1"/>
    </source>
</evidence>
<comment type="caution">
    <text evidence="6">The sequence shown here is derived from an EMBL/GenBank/DDBJ whole genome shotgun (WGS) entry which is preliminary data.</text>
</comment>
<evidence type="ECO:0000256" key="3">
    <source>
        <dbReference type="SAM" id="Phobius"/>
    </source>
</evidence>
<keyword evidence="1" id="KW-0175">Coiled coil</keyword>
<accession>A0A1Q9CXH5</accession>
<keyword evidence="3" id="KW-1133">Transmembrane helix</keyword>
<keyword evidence="3" id="KW-0472">Membrane</keyword>
<protein>
    <submittedName>
        <fullName evidence="6">Uncharacterized protein</fullName>
    </submittedName>
</protein>
<feature type="coiled-coil region" evidence="1">
    <location>
        <begin position="279"/>
        <end position="306"/>
    </location>
</feature>
<dbReference type="Pfam" id="PF16036">
    <property type="entry name" value="Chalcone_3"/>
    <property type="match status" value="1"/>
</dbReference>
<dbReference type="GO" id="GO:0016872">
    <property type="term" value="F:intramolecular lyase activity"/>
    <property type="evidence" value="ECO:0007669"/>
    <property type="project" value="InterPro"/>
</dbReference>
<evidence type="ECO:0000259" key="5">
    <source>
        <dbReference type="Pfam" id="PF25342"/>
    </source>
</evidence>
<dbReference type="EMBL" id="LSRX01000851">
    <property type="protein sequence ID" value="OLP87636.1"/>
    <property type="molecule type" value="Genomic_DNA"/>
</dbReference>
<dbReference type="Proteomes" id="UP000186817">
    <property type="component" value="Unassembled WGS sequence"/>
</dbReference>
<evidence type="ECO:0000313" key="7">
    <source>
        <dbReference type="Proteomes" id="UP000186817"/>
    </source>
</evidence>
<evidence type="ECO:0000259" key="4">
    <source>
        <dbReference type="Pfam" id="PF16036"/>
    </source>
</evidence>
<dbReference type="OrthoDB" id="434614at2759"/>
<feature type="region of interest" description="Disordered" evidence="2">
    <location>
        <begin position="222"/>
        <end position="245"/>
    </location>
</feature>
<evidence type="ECO:0000256" key="1">
    <source>
        <dbReference type="SAM" id="Coils"/>
    </source>
</evidence>
<dbReference type="CDD" id="cd22997">
    <property type="entry name" value="GT_LH"/>
    <property type="match status" value="1"/>
</dbReference>